<feature type="region of interest" description="Disordered" evidence="8">
    <location>
        <begin position="168"/>
        <end position="195"/>
    </location>
</feature>
<reference evidence="11" key="1">
    <citation type="journal article" date="2023" name="Mol. Phylogenet. Evol.">
        <title>Genome-scale phylogeny and comparative genomics of the fungal order Sordariales.</title>
        <authorList>
            <person name="Hensen N."/>
            <person name="Bonometti L."/>
            <person name="Westerberg I."/>
            <person name="Brannstrom I.O."/>
            <person name="Guillou S."/>
            <person name="Cros-Aarteil S."/>
            <person name="Calhoun S."/>
            <person name="Haridas S."/>
            <person name="Kuo A."/>
            <person name="Mondo S."/>
            <person name="Pangilinan J."/>
            <person name="Riley R."/>
            <person name="LaButti K."/>
            <person name="Andreopoulos B."/>
            <person name="Lipzen A."/>
            <person name="Chen C."/>
            <person name="Yan M."/>
            <person name="Daum C."/>
            <person name="Ng V."/>
            <person name="Clum A."/>
            <person name="Steindorff A."/>
            <person name="Ohm R.A."/>
            <person name="Martin F."/>
            <person name="Silar P."/>
            <person name="Natvig D.O."/>
            <person name="Lalanne C."/>
            <person name="Gautier V."/>
            <person name="Ament-Velasquez S.L."/>
            <person name="Kruys A."/>
            <person name="Hutchinson M.I."/>
            <person name="Powell A.J."/>
            <person name="Barry K."/>
            <person name="Miller A.N."/>
            <person name="Grigoriev I.V."/>
            <person name="Debuchy R."/>
            <person name="Gladieux P."/>
            <person name="Hiltunen Thoren M."/>
            <person name="Johannesson H."/>
        </authorList>
    </citation>
    <scope>NUCLEOTIDE SEQUENCE</scope>
    <source>
        <strain evidence="11">CBS 141.50</strain>
    </source>
</reference>
<dbReference type="Proteomes" id="UP001302676">
    <property type="component" value="Unassembled WGS sequence"/>
</dbReference>
<dbReference type="Pfam" id="PF15412">
    <property type="entry name" value="Nse4-Nse3_bdg"/>
    <property type="match status" value="1"/>
</dbReference>
<evidence type="ECO:0000259" key="10">
    <source>
        <dbReference type="Pfam" id="PF15412"/>
    </source>
</evidence>
<keyword evidence="5 7" id="KW-0234">DNA repair</keyword>
<dbReference type="GO" id="GO:0006310">
    <property type="term" value="P:DNA recombination"/>
    <property type="evidence" value="ECO:0007669"/>
    <property type="project" value="UniProtKB-UniRule"/>
</dbReference>
<feature type="compositionally biased region" description="Acidic residues" evidence="8">
    <location>
        <begin position="46"/>
        <end position="58"/>
    </location>
</feature>
<proteinExistence type="inferred from homology"/>
<evidence type="ECO:0000256" key="3">
    <source>
        <dbReference type="ARBA" id="ARBA00022763"/>
    </source>
</evidence>
<comment type="similarity">
    <text evidence="2 7">Belongs to the NSE4 family.</text>
</comment>
<dbReference type="GO" id="GO:0030915">
    <property type="term" value="C:Smc5-Smc6 complex"/>
    <property type="evidence" value="ECO:0007669"/>
    <property type="project" value="UniProtKB-UniRule"/>
</dbReference>
<name>A0AAN6V806_9PEZI</name>
<dbReference type="InterPro" id="IPR029225">
    <property type="entry name" value="Nse4_Nse3-bd"/>
</dbReference>
<dbReference type="EMBL" id="MU853566">
    <property type="protein sequence ID" value="KAK4145695.1"/>
    <property type="molecule type" value="Genomic_DNA"/>
</dbReference>
<dbReference type="Pfam" id="PF08743">
    <property type="entry name" value="Nse4_C"/>
    <property type="match status" value="1"/>
</dbReference>
<evidence type="ECO:0000256" key="1">
    <source>
        <dbReference type="ARBA" id="ARBA00004123"/>
    </source>
</evidence>
<feature type="region of interest" description="Disordered" evidence="8">
    <location>
        <begin position="1"/>
        <end position="76"/>
    </location>
</feature>
<sequence>MENNRSLAVRGASEAGGGSGSSSRKRTSDVGGEPSTSRRRTREPSPEDDDQSDVEEYDPQQSMQQRRRIQKSMRDLQKQMHENPDEFMQSDPKALLQYLNESDRLIKNVKQTAEAAIDARGLVIAADLSARRVQRLTSGNVTNGVDVDELVSKCITYMLQGRGIDDDRAVELSSTQRRRRQPDRGALGSDDEGEVGDDGDMLNWAHLGRFACIPAVRRPALPGFLLGPLSIEKKARKIAKRSAPFKVNNLREVRPEELRAEDLRRSDKNDLPSICRKIYVRLQAAQQEGQDKLEEELSGVPPEEEAEVERSLMEQYALHENGGIGLLRFVVNPDSFGQTVENMFYVSFLIREGSIKLEFDEDGLPTIEPVLQNSSAEPSRPKAAMRHQAIMSIDMATWRDIIEVFDIKEPMIPNREEDAQPGPGARGWYS</sequence>
<dbReference type="AlphaFoldDB" id="A0AAN6V806"/>
<reference evidence="11" key="2">
    <citation type="submission" date="2023-05" db="EMBL/GenBank/DDBJ databases">
        <authorList>
            <consortium name="Lawrence Berkeley National Laboratory"/>
            <person name="Steindorff A."/>
            <person name="Hensen N."/>
            <person name="Bonometti L."/>
            <person name="Westerberg I."/>
            <person name="Brannstrom I.O."/>
            <person name="Guillou S."/>
            <person name="Cros-Aarteil S."/>
            <person name="Calhoun S."/>
            <person name="Haridas S."/>
            <person name="Kuo A."/>
            <person name="Mondo S."/>
            <person name="Pangilinan J."/>
            <person name="Riley R."/>
            <person name="Labutti K."/>
            <person name="Andreopoulos B."/>
            <person name="Lipzen A."/>
            <person name="Chen C."/>
            <person name="Yanf M."/>
            <person name="Daum C."/>
            <person name="Ng V."/>
            <person name="Clum A."/>
            <person name="Ohm R."/>
            <person name="Martin F."/>
            <person name="Silar P."/>
            <person name="Natvig D."/>
            <person name="Lalanne C."/>
            <person name="Gautier V."/>
            <person name="Ament-Velasquez S.L."/>
            <person name="Kruys A."/>
            <person name="Hutchinson M.I."/>
            <person name="Powell A.J."/>
            <person name="Barry K."/>
            <person name="Miller A.N."/>
            <person name="Grigoriev I.V."/>
            <person name="Debuchy R."/>
            <person name="Gladieux P."/>
            <person name="Thoren M.H."/>
            <person name="Johannesson H."/>
        </authorList>
    </citation>
    <scope>NUCLEOTIDE SEQUENCE</scope>
    <source>
        <strain evidence="11">CBS 141.50</strain>
    </source>
</reference>
<dbReference type="PANTHER" id="PTHR16140">
    <property type="entry name" value="NON-STRUCTURAL MAINTENANCE OF CHROMOSOMES ELEMENT 4"/>
    <property type="match status" value="1"/>
</dbReference>
<keyword evidence="6 7" id="KW-0539">Nucleus</keyword>
<dbReference type="InterPro" id="IPR027786">
    <property type="entry name" value="Nse4/EID"/>
</dbReference>
<dbReference type="InterPro" id="IPR014854">
    <property type="entry name" value="Nse4_C"/>
</dbReference>
<evidence type="ECO:0000256" key="6">
    <source>
        <dbReference type="ARBA" id="ARBA00023242"/>
    </source>
</evidence>
<dbReference type="PANTHER" id="PTHR16140:SF0">
    <property type="entry name" value="NON-STRUCTURAL MAINTENANCE OF CHROMOSOMES ELEMENT 4"/>
    <property type="match status" value="1"/>
</dbReference>
<dbReference type="GeneID" id="87813166"/>
<evidence type="ECO:0000313" key="11">
    <source>
        <dbReference type="EMBL" id="KAK4145695.1"/>
    </source>
</evidence>
<feature type="domain" description="Nse4/EID protein Nse3/MAGE-binding" evidence="10">
    <location>
        <begin position="118"/>
        <end position="169"/>
    </location>
</feature>
<evidence type="ECO:0000256" key="2">
    <source>
        <dbReference type="ARBA" id="ARBA00008997"/>
    </source>
</evidence>
<comment type="subcellular location">
    <subcellularLocation>
        <location evidence="1 7">Nucleus</location>
    </subcellularLocation>
</comment>
<protein>
    <recommendedName>
        <fullName evidence="7">Non-structural maintenance of chromosomes element 4</fullName>
    </recommendedName>
</protein>
<comment type="function">
    <text evidence="7">Component of the SMC5-SMC6 complex, that promotes sister chromatid alignment after DNA damage and facilitates double-stranded DNA breaks (DSBs) repair via homologous recombination between sister chromatids.</text>
</comment>
<comment type="caution">
    <text evidence="11">The sequence shown here is derived from an EMBL/GenBank/DDBJ whole genome shotgun (WGS) entry which is preliminary data.</text>
</comment>
<evidence type="ECO:0000256" key="4">
    <source>
        <dbReference type="ARBA" id="ARBA00023172"/>
    </source>
</evidence>
<comment type="subunit">
    <text evidence="7">Component of the SMC5-SMC6 complex.</text>
</comment>
<evidence type="ECO:0000256" key="5">
    <source>
        <dbReference type="ARBA" id="ARBA00023204"/>
    </source>
</evidence>
<dbReference type="GO" id="GO:0005634">
    <property type="term" value="C:nucleus"/>
    <property type="evidence" value="ECO:0007669"/>
    <property type="project" value="UniProtKB-SubCell"/>
</dbReference>
<keyword evidence="12" id="KW-1185">Reference proteome</keyword>
<evidence type="ECO:0000313" key="12">
    <source>
        <dbReference type="Proteomes" id="UP001302676"/>
    </source>
</evidence>
<feature type="domain" description="Non-structural maintenance of chromosome element 4 C-terminal" evidence="9">
    <location>
        <begin position="324"/>
        <end position="412"/>
    </location>
</feature>
<dbReference type="GO" id="GO:0006281">
    <property type="term" value="P:DNA repair"/>
    <property type="evidence" value="ECO:0007669"/>
    <property type="project" value="UniProtKB-UniRule"/>
</dbReference>
<evidence type="ECO:0000256" key="8">
    <source>
        <dbReference type="SAM" id="MobiDB-lite"/>
    </source>
</evidence>
<organism evidence="11 12">
    <name type="scientific">Dichotomopilus funicola</name>
    <dbReference type="NCBI Taxonomy" id="1934379"/>
    <lineage>
        <taxon>Eukaryota</taxon>
        <taxon>Fungi</taxon>
        <taxon>Dikarya</taxon>
        <taxon>Ascomycota</taxon>
        <taxon>Pezizomycotina</taxon>
        <taxon>Sordariomycetes</taxon>
        <taxon>Sordariomycetidae</taxon>
        <taxon>Sordariales</taxon>
        <taxon>Chaetomiaceae</taxon>
        <taxon>Dichotomopilus</taxon>
    </lineage>
</organism>
<gene>
    <name evidence="11" type="ORF">C8A04DRAFT_10362</name>
</gene>
<keyword evidence="3 7" id="KW-0227">DNA damage</keyword>
<keyword evidence="4 7" id="KW-0233">DNA recombination</keyword>
<evidence type="ECO:0000259" key="9">
    <source>
        <dbReference type="Pfam" id="PF08743"/>
    </source>
</evidence>
<evidence type="ECO:0000256" key="7">
    <source>
        <dbReference type="RuleBase" id="RU365071"/>
    </source>
</evidence>
<dbReference type="RefSeq" id="XP_062639066.1">
    <property type="nucleotide sequence ID" value="XM_062776553.1"/>
</dbReference>
<accession>A0AAN6V806</accession>